<comment type="caution">
    <text evidence="1">The sequence shown here is derived from an EMBL/GenBank/DDBJ whole genome shotgun (WGS) entry which is preliminary data.</text>
</comment>
<protein>
    <submittedName>
        <fullName evidence="1">Uncharacterized protein</fullName>
    </submittedName>
</protein>
<gene>
    <name evidence="1" type="ORF">O6H91_02G089500</name>
</gene>
<dbReference type="Proteomes" id="UP001162992">
    <property type="component" value="Chromosome 2"/>
</dbReference>
<dbReference type="EMBL" id="CM055093">
    <property type="protein sequence ID" value="KAJ7566126.1"/>
    <property type="molecule type" value="Genomic_DNA"/>
</dbReference>
<reference evidence="2" key="1">
    <citation type="journal article" date="2024" name="Proc. Natl. Acad. Sci. U.S.A.">
        <title>Extraordinary preservation of gene collinearity over three hundred million years revealed in homosporous lycophytes.</title>
        <authorList>
            <person name="Li C."/>
            <person name="Wickell D."/>
            <person name="Kuo L.Y."/>
            <person name="Chen X."/>
            <person name="Nie B."/>
            <person name="Liao X."/>
            <person name="Peng D."/>
            <person name="Ji J."/>
            <person name="Jenkins J."/>
            <person name="Williams M."/>
            <person name="Shu S."/>
            <person name="Plott C."/>
            <person name="Barry K."/>
            <person name="Rajasekar S."/>
            <person name="Grimwood J."/>
            <person name="Han X."/>
            <person name="Sun S."/>
            <person name="Hou Z."/>
            <person name="He W."/>
            <person name="Dai G."/>
            <person name="Sun C."/>
            <person name="Schmutz J."/>
            <person name="Leebens-Mack J.H."/>
            <person name="Li F.W."/>
            <person name="Wang L."/>
        </authorList>
    </citation>
    <scope>NUCLEOTIDE SEQUENCE [LARGE SCALE GENOMIC DNA]</scope>
    <source>
        <strain evidence="2">cv. PW_Plant_1</strain>
    </source>
</reference>
<sequence>MITVFNQIGHVIMEPQRQRPGTVFPGYNGPALRRAMRSSRVRSSNEGRAKSCLHVSKCGKGAGFFELLAAVAGQLLQDSSKEEEHSLKNKSECDVPMNQGCLCSKESVAKCNEVPTFRADQAVEKTECGILPMLCTSHQTPLVNDRKVDTGFEVQKKVEQNDVPQTNTLLCKPVATKLSERQLLGSLDDNYLVGGAHVLQGECTTEWEGDSREHVQPVAIVDDDGLSAKSDNESGTVVEYKEKSVMQRQAVERVDAISNPGKQEPCRVNQVAHEYSLKDTKQPEFRMLSEDVLSNEMMTEQGGDFEEECSALKGLDDESNDAIEVVRGVQFLEELGTKKSLSQLEHRVKCKNSRNFSSDLHFDKVEEGTLPRQFQSFDKHPKFLIKMEDKLADTPSIASPGIRAQAQRIFNFENKNPGLCSVEPGQNLNCKRETSEEILSGCVTHKFKSQKNARLRGKNVHDEVNWHRTAGCCSKRKHVEMESTAVTGGKFQGQFLYGENSYTRQRSNKVCKSRQKRIGSEEDRVSTYSLDQNDMKYHHCADGEPPAAAAKLRRAKAASVASSAIGRGAFCKFPAVKSSEAHVKVSIKSFTVPELLVDLPESATVANLKKAVMDAAMNVLGGGLRVRVLLQGKKVTDEGATLVQLGISRTGKPESLGFMLEPTTTSTSSSNLEDPLLVLSHAASQPSPRCAAFQHYGVVDGENCWPPTKKWHTDTKGDSDVTVTANTLPSDENIFADTKLTARRTGAGDESLKACNDRELKVAPNERVPFSLHSTKVANIGAMVPMRGQTDPISWPKHESDSASTISEVNPLSDHGAGAIILHPSMAGESSQEMAMVPMKQNSPLEVGKRRIRRPFSVAEVEALVLAVEKLGTGRWRDVKIMAFDQAKHRTYVDLKDKWKTLVHTAQIAPHQRRGEPVPQELLERVIQANSYWTAQQANQQAELNS</sequence>
<proteinExistence type="predicted"/>
<accession>A0ACC2EHZ5</accession>
<evidence type="ECO:0000313" key="2">
    <source>
        <dbReference type="Proteomes" id="UP001162992"/>
    </source>
</evidence>
<evidence type="ECO:0000313" key="1">
    <source>
        <dbReference type="EMBL" id="KAJ7566126.1"/>
    </source>
</evidence>
<organism evidence="1 2">
    <name type="scientific">Diphasiastrum complanatum</name>
    <name type="common">Issler's clubmoss</name>
    <name type="synonym">Lycopodium complanatum</name>
    <dbReference type="NCBI Taxonomy" id="34168"/>
    <lineage>
        <taxon>Eukaryota</taxon>
        <taxon>Viridiplantae</taxon>
        <taxon>Streptophyta</taxon>
        <taxon>Embryophyta</taxon>
        <taxon>Tracheophyta</taxon>
        <taxon>Lycopodiopsida</taxon>
        <taxon>Lycopodiales</taxon>
        <taxon>Lycopodiaceae</taxon>
        <taxon>Lycopodioideae</taxon>
        <taxon>Diphasiastrum</taxon>
    </lineage>
</organism>
<name>A0ACC2EHZ5_DIPCM</name>
<keyword evidence="2" id="KW-1185">Reference proteome</keyword>